<dbReference type="Pfam" id="PF00172">
    <property type="entry name" value="Zn_clus"/>
    <property type="match status" value="1"/>
</dbReference>
<dbReference type="EMBL" id="ML739155">
    <property type="protein sequence ID" value="KAE8351774.1"/>
    <property type="molecule type" value="Genomic_DNA"/>
</dbReference>
<evidence type="ECO:0000259" key="7">
    <source>
        <dbReference type="PROSITE" id="PS50048"/>
    </source>
</evidence>
<evidence type="ECO:0000313" key="8">
    <source>
        <dbReference type="EMBL" id="KAE8351774.1"/>
    </source>
</evidence>
<dbReference type="CDD" id="cd12148">
    <property type="entry name" value="fungal_TF_MHR"/>
    <property type="match status" value="1"/>
</dbReference>
<dbReference type="Proteomes" id="UP000327118">
    <property type="component" value="Unassembled WGS sequence"/>
</dbReference>
<evidence type="ECO:0000256" key="3">
    <source>
        <dbReference type="ARBA" id="ARBA00023125"/>
    </source>
</evidence>
<organism evidence="8 9">
    <name type="scientific">Aspergillus coremiiformis</name>
    <dbReference type="NCBI Taxonomy" id="138285"/>
    <lineage>
        <taxon>Eukaryota</taxon>
        <taxon>Fungi</taxon>
        <taxon>Dikarya</taxon>
        <taxon>Ascomycota</taxon>
        <taxon>Pezizomycotina</taxon>
        <taxon>Eurotiomycetes</taxon>
        <taxon>Eurotiomycetidae</taxon>
        <taxon>Eurotiales</taxon>
        <taxon>Aspergillaceae</taxon>
        <taxon>Aspergillus</taxon>
        <taxon>Aspergillus subgen. Circumdati</taxon>
    </lineage>
</organism>
<dbReference type="InterPro" id="IPR053187">
    <property type="entry name" value="Notoamide_regulator"/>
</dbReference>
<evidence type="ECO:0000256" key="5">
    <source>
        <dbReference type="ARBA" id="ARBA00023242"/>
    </source>
</evidence>
<proteinExistence type="predicted"/>
<evidence type="ECO:0000256" key="1">
    <source>
        <dbReference type="ARBA" id="ARBA00022723"/>
    </source>
</evidence>
<dbReference type="GO" id="GO:0006351">
    <property type="term" value="P:DNA-templated transcription"/>
    <property type="evidence" value="ECO:0007669"/>
    <property type="project" value="InterPro"/>
</dbReference>
<dbReference type="PANTHER" id="PTHR47256">
    <property type="entry name" value="ZN(II)2CYS6 TRANSCRIPTION FACTOR (EUROFUNG)-RELATED"/>
    <property type="match status" value="1"/>
</dbReference>
<evidence type="ECO:0000256" key="6">
    <source>
        <dbReference type="SAM" id="MobiDB-lite"/>
    </source>
</evidence>
<accession>A0A5N6Z288</accession>
<protein>
    <submittedName>
        <fullName evidence="8">Fungal-specific transcription factor domain-containing protein</fullName>
    </submittedName>
</protein>
<dbReference type="InterPro" id="IPR007219">
    <property type="entry name" value="XnlR_reg_dom"/>
</dbReference>
<name>A0A5N6Z288_9EURO</name>
<keyword evidence="4" id="KW-0804">Transcription</keyword>
<dbReference type="GO" id="GO:0000981">
    <property type="term" value="F:DNA-binding transcription factor activity, RNA polymerase II-specific"/>
    <property type="evidence" value="ECO:0007669"/>
    <property type="project" value="InterPro"/>
</dbReference>
<keyword evidence="1" id="KW-0479">Metal-binding</keyword>
<dbReference type="SMART" id="SM00066">
    <property type="entry name" value="GAL4"/>
    <property type="match status" value="1"/>
</dbReference>
<feature type="domain" description="Zn(2)-C6 fungal-type" evidence="7">
    <location>
        <begin position="35"/>
        <end position="65"/>
    </location>
</feature>
<dbReference type="Pfam" id="PF04082">
    <property type="entry name" value="Fungal_trans"/>
    <property type="match status" value="1"/>
</dbReference>
<dbReference type="SUPFAM" id="SSF57701">
    <property type="entry name" value="Zn2/Cys6 DNA-binding domain"/>
    <property type="match status" value="1"/>
</dbReference>
<keyword evidence="5" id="KW-0539">Nucleus</keyword>
<dbReference type="GO" id="GO:0008270">
    <property type="term" value="F:zinc ion binding"/>
    <property type="evidence" value="ECO:0007669"/>
    <property type="project" value="InterPro"/>
</dbReference>
<dbReference type="GO" id="GO:0003677">
    <property type="term" value="F:DNA binding"/>
    <property type="evidence" value="ECO:0007669"/>
    <property type="project" value="UniProtKB-KW"/>
</dbReference>
<dbReference type="GO" id="GO:0009893">
    <property type="term" value="P:positive regulation of metabolic process"/>
    <property type="evidence" value="ECO:0007669"/>
    <property type="project" value="UniProtKB-ARBA"/>
</dbReference>
<evidence type="ECO:0000256" key="4">
    <source>
        <dbReference type="ARBA" id="ARBA00023163"/>
    </source>
</evidence>
<evidence type="ECO:0000256" key="2">
    <source>
        <dbReference type="ARBA" id="ARBA00023015"/>
    </source>
</evidence>
<evidence type="ECO:0000313" key="9">
    <source>
        <dbReference type="Proteomes" id="UP000327118"/>
    </source>
</evidence>
<dbReference type="PROSITE" id="PS50048">
    <property type="entry name" value="ZN2_CY6_FUNGAL_2"/>
    <property type="match status" value="1"/>
</dbReference>
<dbReference type="PROSITE" id="PS00463">
    <property type="entry name" value="ZN2_CY6_FUNGAL_1"/>
    <property type="match status" value="1"/>
</dbReference>
<keyword evidence="2" id="KW-0805">Transcription regulation</keyword>
<sequence length="615" mass="69050">MTSEEHCLPALAPGPRGPVNNQPFTLMKPRKNSTACQPCKQAKRKCSGRPAPCKACQNTDAECVFDETLDLRRKVAARRTLGELEYYRGLLFSLLESLRSSDQDKVNHILNTIRSGTFLSNIATVVDASADLSHAISENRPLGNAEDAIAQQERLAADANSRITLEKLCDIPIFQMPAKPWTAVTEDDHLVSHLISLYFTWHHPSSQIVDQKMFLRHMREGDKTTEFCTPLLVNSMLAVASTYSDFPEAFAISGDVTSRGMHFFNEAELLWKAEEGHPSLANIQALALMSQMLKFKGKPNVSWLMLKQAVQLGQDLGLFQTPRTGHSKWKDSPADVQSARVITAWGLFILNSEMSLKSQKTANLTPPIFKPRREDSVNDEVVWIPYPSSNHSEYEKKPALLREISIQAVDLTELVVSMQDLLFDRAFDMDIGDLCRAVSAAYTRLETWLRDLPGSLEIDKQVAQVPQILSLYIGYHHVILLLFDFLVSHDDFARMSYPTQVNQAQFIRIQSAKRIADCLLIYHEAYGLRQVPGQMLEPTNASCLVLLTSLNDCDDDLKEAFVELCRFMVSFSKRFSVAKNMLANIESKTGSLGIKLPPEAGAVFDHRDLESSQWL</sequence>
<dbReference type="OrthoDB" id="2593732at2759"/>
<dbReference type="InterPro" id="IPR001138">
    <property type="entry name" value="Zn2Cys6_DnaBD"/>
</dbReference>
<feature type="region of interest" description="Disordered" evidence="6">
    <location>
        <begin position="1"/>
        <end position="21"/>
    </location>
</feature>
<dbReference type="CDD" id="cd00067">
    <property type="entry name" value="GAL4"/>
    <property type="match status" value="1"/>
</dbReference>
<keyword evidence="3" id="KW-0238">DNA-binding</keyword>
<dbReference type="AlphaFoldDB" id="A0A5N6Z288"/>
<keyword evidence="9" id="KW-1185">Reference proteome</keyword>
<reference evidence="9" key="1">
    <citation type="submission" date="2019-04" db="EMBL/GenBank/DDBJ databases">
        <title>Friends and foes A comparative genomics studyof 23 Aspergillus species from section Flavi.</title>
        <authorList>
            <consortium name="DOE Joint Genome Institute"/>
            <person name="Kjaerbolling I."/>
            <person name="Vesth T."/>
            <person name="Frisvad J.C."/>
            <person name="Nybo J.L."/>
            <person name="Theobald S."/>
            <person name="Kildgaard S."/>
            <person name="Isbrandt T."/>
            <person name="Kuo A."/>
            <person name="Sato A."/>
            <person name="Lyhne E.K."/>
            <person name="Kogle M.E."/>
            <person name="Wiebenga A."/>
            <person name="Kun R.S."/>
            <person name="Lubbers R.J."/>
            <person name="Makela M.R."/>
            <person name="Barry K."/>
            <person name="Chovatia M."/>
            <person name="Clum A."/>
            <person name="Daum C."/>
            <person name="Haridas S."/>
            <person name="He G."/>
            <person name="LaButti K."/>
            <person name="Lipzen A."/>
            <person name="Mondo S."/>
            <person name="Riley R."/>
            <person name="Salamov A."/>
            <person name="Simmons B.A."/>
            <person name="Magnuson J.K."/>
            <person name="Henrissat B."/>
            <person name="Mortensen U.H."/>
            <person name="Larsen T.O."/>
            <person name="Devries R.P."/>
            <person name="Grigoriev I.V."/>
            <person name="Machida M."/>
            <person name="Baker S.E."/>
            <person name="Andersen M.R."/>
        </authorList>
    </citation>
    <scope>NUCLEOTIDE SEQUENCE [LARGE SCALE GENOMIC DNA]</scope>
    <source>
        <strain evidence="9">CBS 553.77</strain>
    </source>
</reference>
<dbReference type="InterPro" id="IPR036864">
    <property type="entry name" value="Zn2-C6_fun-type_DNA-bd_sf"/>
</dbReference>
<gene>
    <name evidence="8" type="ORF">BDV28DRAFT_162156</name>
</gene>
<dbReference type="PANTHER" id="PTHR47256:SF10">
    <property type="entry name" value="ZN(II)2CYS6 TRANSCRIPTION FACTOR (EUROFUNG)"/>
    <property type="match status" value="1"/>
</dbReference>
<dbReference type="Gene3D" id="4.10.240.10">
    <property type="entry name" value="Zn(2)-C6 fungal-type DNA-binding domain"/>
    <property type="match status" value="1"/>
</dbReference>